<dbReference type="SUPFAM" id="SSF103473">
    <property type="entry name" value="MFS general substrate transporter"/>
    <property type="match status" value="1"/>
</dbReference>
<dbReference type="InterPro" id="IPR011701">
    <property type="entry name" value="MFS"/>
</dbReference>
<dbReference type="EMBL" id="CP129113">
    <property type="protein sequence ID" value="WLV23572.1"/>
    <property type="molecule type" value="Genomic_DNA"/>
</dbReference>
<keyword evidence="2" id="KW-0812">Transmembrane</keyword>
<name>A0ABY9KUY3_9BACI</name>
<dbReference type="Proteomes" id="UP001180087">
    <property type="component" value="Chromosome"/>
</dbReference>
<keyword evidence="2" id="KW-1133">Transmembrane helix</keyword>
<reference evidence="3" key="1">
    <citation type="submission" date="2023-06" db="EMBL/GenBank/DDBJ databases">
        <title>A Treasure from Seagulls: Isolation and Description of Aciduricobacillus qingdaonensis gen. nov., sp. nov., a Rare Obligately Uric Acid-utilizing Member in the Family Bacillaceae.</title>
        <authorList>
            <person name="Liu W."/>
            <person name="Wang B."/>
        </authorList>
    </citation>
    <scope>NUCLEOTIDE SEQUENCE</scope>
    <source>
        <strain evidence="3">44XB</strain>
    </source>
</reference>
<organism evidence="3 4">
    <name type="scientific">Aciduricibacillus chroicocephali</name>
    <dbReference type="NCBI Taxonomy" id="3054939"/>
    <lineage>
        <taxon>Bacteria</taxon>
        <taxon>Bacillati</taxon>
        <taxon>Bacillota</taxon>
        <taxon>Bacilli</taxon>
        <taxon>Bacillales</taxon>
        <taxon>Bacillaceae</taxon>
        <taxon>Aciduricibacillus</taxon>
    </lineage>
</organism>
<feature type="transmembrane region" description="Helical" evidence="2">
    <location>
        <begin position="354"/>
        <end position="374"/>
    </location>
</feature>
<feature type="transmembrane region" description="Helical" evidence="2">
    <location>
        <begin position="380"/>
        <end position="398"/>
    </location>
</feature>
<feature type="transmembrane region" description="Helical" evidence="2">
    <location>
        <begin position="222"/>
        <end position="247"/>
    </location>
</feature>
<dbReference type="InterPro" id="IPR036259">
    <property type="entry name" value="MFS_trans_sf"/>
</dbReference>
<feature type="transmembrane region" description="Helical" evidence="2">
    <location>
        <begin position="50"/>
        <end position="71"/>
    </location>
</feature>
<protein>
    <submittedName>
        <fullName evidence="3">MFS transporter</fullName>
    </submittedName>
</protein>
<gene>
    <name evidence="3" type="ORF">QR721_07870</name>
</gene>
<feature type="transmembrane region" description="Helical" evidence="2">
    <location>
        <begin position="285"/>
        <end position="304"/>
    </location>
</feature>
<proteinExistence type="predicted"/>
<dbReference type="PANTHER" id="PTHR23526">
    <property type="entry name" value="INTEGRAL MEMBRANE TRANSPORT PROTEIN-RELATED"/>
    <property type="match status" value="1"/>
</dbReference>
<keyword evidence="2" id="KW-0472">Membrane</keyword>
<feature type="transmembrane region" description="Helical" evidence="2">
    <location>
        <begin position="108"/>
        <end position="130"/>
    </location>
</feature>
<feature type="transmembrane region" description="Helical" evidence="2">
    <location>
        <begin position="20"/>
        <end position="44"/>
    </location>
</feature>
<dbReference type="InterPro" id="IPR052528">
    <property type="entry name" value="Sugar_transport-like"/>
</dbReference>
<feature type="transmembrane region" description="Helical" evidence="2">
    <location>
        <begin position="142"/>
        <end position="162"/>
    </location>
</feature>
<dbReference type="Gene3D" id="1.20.1250.20">
    <property type="entry name" value="MFS general substrate transporter like domains"/>
    <property type="match status" value="1"/>
</dbReference>
<dbReference type="Pfam" id="PF07690">
    <property type="entry name" value="MFS_1"/>
    <property type="match status" value="1"/>
</dbReference>
<evidence type="ECO:0000313" key="4">
    <source>
        <dbReference type="Proteomes" id="UP001180087"/>
    </source>
</evidence>
<feature type="transmembrane region" description="Helical" evidence="2">
    <location>
        <begin position="174"/>
        <end position="196"/>
    </location>
</feature>
<dbReference type="RefSeq" id="WP_348025711.1">
    <property type="nucleotide sequence ID" value="NZ_CP129113.1"/>
</dbReference>
<feature type="transmembrane region" description="Helical" evidence="2">
    <location>
        <begin position="310"/>
        <end position="334"/>
    </location>
</feature>
<evidence type="ECO:0000256" key="2">
    <source>
        <dbReference type="SAM" id="Phobius"/>
    </source>
</evidence>
<keyword evidence="4" id="KW-1185">Reference proteome</keyword>
<feature type="transmembrane region" description="Helical" evidence="2">
    <location>
        <begin position="253"/>
        <end position="273"/>
    </location>
</feature>
<feature type="transmembrane region" description="Helical" evidence="2">
    <location>
        <begin position="83"/>
        <end position="102"/>
    </location>
</feature>
<sequence length="424" mass="47819">MRTRINALFEKKNMDKNFVLLLCIGGLYALGIFLSNTFVNVYMWKNSQSYVVLGIFNLAIYLFQPIAFMLAGKLAKKIDRVKVLRTGIVFLSLFFLAVLFIGEKAPGFSFILGSVLGVGYGFYWLAYNVLTFEITEPENRDFFNGSHGILESFAGMAGPLIAGEAISRLNAFSGYTAIFIASFFLFILAIATSFFLKGRKAEGQFLFGKVVEERRYNRKWRAILNAHFLQGLREGIYLFVISIWVYLVTKSELSLGWFNVILSGMSLVVYFCAARWITPQRRKKAILIGGIILFGSIFVIVNPFNTAHIYMYALLIGIGYPLLRIPYISLTYDVIGQARRAGELRIEYIVVRELYVNIGRIVSISLFIPVVYLLSPEKAIPYLLVIFGSGHLLIYFAIRKIKVGTIPGSRAKARGGMALDEKNR</sequence>
<comment type="subcellular location">
    <subcellularLocation>
        <location evidence="1">Cell membrane</location>
        <topology evidence="1">Multi-pass membrane protein</topology>
    </subcellularLocation>
</comment>
<evidence type="ECO:0000313" key="3">
    <source>
        <dbReference type="EMBL" id="WLV23572.1"/>
    </source>
</evidence>
<evidence type="ECO:0000256" key="1">
    <source>
        <dbReference type="ARBA" id="ARBA00004651"/>
    </source>
</evidence>
<accession>A0ABY9KUY3</accession>
<dbReference type="PANTHER" id="PTHR23526:SF2">
    <property type="entry name" value="MAJOR FACILITATOR SUPERFAMILY (MFS) PROFILE DOMAIN-CONTAINING PROTEIN"/>
    <property type="match status" value="1"/>
</dbReference>